<organism evidence="2 3">
    <name type="scientific">Globisporangium ultimum (strain ATCC 200006 / CBS 805.95 / DAOM BR144)</name>
    <name type="common">Pythium ultimum</name>
    <dbReference type="NCBI Taxonomy" id="431595"/>
    <lineage>
        <taxon>Eukaryota</taxon>
        <taxon>Sar</taxon>
        <taxon>Stramenopiles</taxon>
        <taxon>Oomycota</taxon>
        <taxon>Peronosporomycetes</taxon>
        <taxon>Pythiales</taxon>
        <taxon>Pythiaceae</taxon>
        <taxon>Globisporangium</taxon>
    </lineage>
</organism>
<feature type="compositionally biased region" description="Basic and acidic residues" evidence="1">
    <location>
        <begin position="598"/>
        <end position="614"/>
    </location>
</feature>
<evidence type="ECO:0000256" key="1">
    <source>
        <dbReference type="SAM" id="MobiDB-lite"/>
    </source>
</evidence>
<reference evidence="3" key="2">
    <citation type="submission" date="2010-04" db="EMBL/GenBank/DDBJ databases">
        <authorList>
            <person name="Buell R."/>
            <person name="Hamilton J."/>
            <person name="Hostetler J."/>
        </authorList>
    </citation>
    <scope>NUCLEOTIDE SEQUENCE [LARGE SCALE GENOMIC DNA]</scope>
    <source>
        <strain evidence="3">DAOM:BR144</strain>
    </source>
</reference>
<accession>K3X6T2</accession>
<evidence type="ECO:0000313" key="3">
    <source>
        <dbReference type="Proteomes" id="UP000019132"/>
    </source>
</evidence>
<reference evidence="3" key="1">
    <citation type="journal article" date="2010" name="Genome Biol.">
        <title>Genome sequence of the necrotrophic plant pathogen Pythium ultimum reveals original pathogenicity mechanisms and effector repertoire.</title>
        <authorList>
            <person name="Levesque C.A."/>
            <person name="Brouwer H."/>
            <person name="Cano L."/>
            <person name="Hamilton J.P."/>
            <person name="Holt C."/>
            <person name="Huitema E."/>
            <person name="Raffaele S."/>
            <person name="Robideau G.P."/>
            <person name="Thines M."/>
            <person name="Win J."/>
            <person name="Zerillo M.M."/>
            <person name="Beakes G.W."/>
            <person name="Boore J.L."/>
            <person name="Busam D."/>
            <person name="Dumas B."/>
            <person name="Ferriera S."/>
            <person name="Fuerstenberg S.I."/>
            <person name="Gachon C.M."/>
            <person name="Gaulin E."/>
            <person name="Govers F."/>
            <person name="Grenville-Briggs L."/>
            <person name="Horner N."/>
            <person name="Hostetler J."/>
            <person name="Jiang R.H."/>
            <person name="Johnson J."/>
            <person name="Krajaejun T."/>
            <person name="Lin H."/>
            <person name="Meijer H.J."/>
            <person name="Moore B."/>
            <person name="Morris P."/>
            <person name="Phuntmart V."/>
            <person name="Puiu D."/>
            <person name="Shetty J."/>
            <person name="Stajich J.E."/>
            <person name="Tripathy S."/>
            <person name="Wawra S."/>
            <person name="van West P."/>
            <person name="Whitty B.R."/>
            <person name="Coutinho P.M."/>
            <person name="Henrissat B."/>
            <person name="Martin F."/>
            <person name="Thomas P.D."/>
            <person name="Tyler B.M."/>
            <person name="De Vries R.P."/>
            <person name="Kamoun S."/>
            <person name="Yandell M."/>
            <person name="Tisserat N."/>
            <person name="Buell C.R."/>
        </authorList>
    </citation>
    <scope>NUCLEOTIDE SEQUENCE</scope>
    <source>
        <strain evidence="3">DAOM:BR144</strain>
    </source>
</reference>
<evidence type="ECO:0000313" key="2">
    <source>
        <dbReference type="EnsemblProtists" id="PYU1_T012931"/>
    </source>
</evidence>
<reference evidence="2" key="3">
    <citation type="submission" date="2015-02" db="UniProtKB">
        <authorList>
            <consortium name="EnsemblProtists"/>
        </authorList>
    </citation>
    <scope>IDENTIFICATION</scope>
    <source>
        <strain evidence="2">DAOM BR144</strain>
    </source>
</reference>
<dbReference type="VEuPathDB" id="FungiDB:PYU1_G012904"/>
<dbReference type="HOGENOM" id="CLU_017804_0_0_1"/>
<keyword evidence="3" id="KW-1185">Reference proteome</keyword>
<dbReference type="InParanoid" id="K3X6T2"/>
<name>K3X6T2_GLOUD</name>
<sequence length="687" mass="77036">MESLRYDSFVKAKCIEARSVATLHQKKYAVLGQSSKLLEQLTELCNAVHTLQCLIVSAGCKLRGMLKRQMLDALDAALQLSSKPEMNSSGKIRALRDGIDKALSFGELDLDTSTSRGEPVECAPAESVKQLQDESPRVEAYSDVSVEGNNWENSDGWFESTDDHYDMNVSFEYDEKITPKMDQEEESSSGENEHPTIKKEKDALLSPESPSFVSTLFSEMSSCSPTSFVMKGMQKRLFAEIGRANPYYYLHPVELLPTESTKERRSCDFGCMSGSAGKWTHKVISQISSRMKWFDEVTYSLAKSRTGGAESGAEILNRKKMNSTIRKLHLVAIQLHCLVSHLYCLRGRAECRESDSLPAALNNSYFEKRMTGYKSRLKLDIDPHGSSEDLLRDTFEFFPEFLLCIEMWGYDYREGVGANGHVSKLRTSSKALPLAFFGHVESAVLDYEQDKNGCLQTICEELLGIVCFWNDFIWGDNLETLSLDRIITFESSVKKSVSKILQIRMFQIRGKLEMYRAVLNDLVKGGVSMESNQNESAQQVLQVLKKARVVGRDLTGVSEKIALHSASCQLPQERKDNSVAPSTADASMDEVEAGTTGDNKDEHPVGASSQHDEETSTVLPSVEDERPEQPDLKDLVQILTSTRKEIEEIFCTRTRSARVRDKLQTQSIQLSQQTVDLFQNIISMSSD</sequence>
<dbReference type="EMBL" id="GL376607">
    <property type="status" value="NOT_ANNOTATED_CDS"/>
    <property type="molecule type" value="Genomic_DNA"/>
</dbReference>
<dbReference type="OMA" id="AETICAW"/>
<dbReference type="Proteomes" id="UP000019132">
    <property type="component" value="Unassembled WGS sequence"/>
</dbReference>
<dbReference type="EnsemblProtists" id="PYU1_T012931">
    <property type="protein sequence ID" value="PYU1_T012931"/>
    <property type="gene ID" value="PYU1_G012904"/>
</dbReference>
<protein>
    <submittedName>
        <fullName evidence="2">Uncharacterized protein</fullName>
    </submittedName>
</protein>
<dbReference type="AlphaFoldDB" id="K3X6T2"/>
<feature type="region of interest" description="Disordered" evidence="1">
    <location>
        <begin position="178"/>
        <end position="206"/>
    </location>
</feature>
<feature type="region of interest" description="Disordered" evidence="1">
    <location>
        <begin position="571"/>
        <end position="630"/>
    </location>
</feature>
<feature type="compositionally biased region" description="Basic and acidic residues" evidence="1">
    <location>
        <begin position="191"/>
        <end position="203"/>
    </location>
</feature>
<proteinExistence type="predicted"/>
<dbReference type="eggNOG" id="ENOG502SJ8G">
    <property type="taxonomic scope" value="Eukaryota"/>
</dbReference>